<dbReference type="Pfam" id="PF00005">
    <property type="entry name" value="ABC_tran"/>
    <property type="match status" value="1"/>
</dbReference>
<dbReference type="NCBIfam" id="TIGR01189">
    <property type="entry name" value="ccmA"/>
    <property type="match status" value="1"/>
</dbReference>
<organism evidence="5 7">
    <name type="scientific">Corynebacterium singulare</name>
    <dbReference type="NCBI Taxonomy" id="161899"/>
    <lineage>
        <taxon>Bacteria</taxon>
        <taxon>Bacillati</taxon>
        <taxon>Actinomycetota</taxon>
        <taxon>Actinomycetes</taxon>
        <taxon>Mycobacteriales</taxon>
        <taxon>Corynebacteriaceae</taxon>
        <taxon>Corynebacterium</taxon>
    </lineage>
</organism>
<dbReference type="GO" id="GO:0005524">
    <property type="term" value="F:ATP binding"/>
    <property type="evidence" value="ECO:0007669"/>
    <property type="project" value="UniProtKB-KW"/>
</dbReference>
<dbReference type="EMBL" id="JAKRDF010000016">
    <property type="protein sequence ID" value="MCG7276957.1"/>
    <property type="molecule type" value="Genomic_DNA"/>
</dbReference>
<dbReference type="Gene3D" id="3.40.50.300">
    <property type="entry name" value="P-loop containing nucleotide triphosphate hydrolases"/>
    <property type="match status" value="1"/>
</dbReference>
<sequence length="208" mass="22191">MEIQVEDLHYSVKGKMILSGLTRSFAAGRVTALTGVSGSGKTTLLNLLGGLISPDKGSIMWDGNNIASLSAGRLRKYRRECVGYLFQDYGLVPDLTVVDNVKLAASNVSRRAFDEALDSALAQVGLRGYEKRVVSGLSGGEQQRVALARILVSKPKIVLADEPTGALDEDNAQLVVEHLRAFADQGAVVVVATHSKHVADQADCEVTL</sequence>
<dbReference type="InterPro" id="IPR015854">
    <property type="entry name" value="ABC_transpr_LolD-like"/>
</dbReference>
<evidence type="ECO:0000256" key="3">
    <source>
        <dbReference type="ARBA" id="ARBA00022840"/>
    </source>
</evidence>
<dbReference type="InterPro" id="IPR005895">
    <property type="entry name" value="ABC_transptr_haem_export_CcmA"/>
</dbReference>
<protein>
    <submittedName>
        <fullName evidence="6">Heme ABC exporter ATP-binding protein CcmA</fullName>
    </submittedName>
    <submittedName>
        <fullName evidence="5">Heme ABC exporter, ATP-binding protein CcmA</fullName>
    </submittedName>
</protein>
<name>A0A0B6F5S3_9CORY</name>
<dbReference type="PROSITE" id="PS50893">
    <property type="entry name" value="ABC_TRANSPORTER_2"/>
    <property type="match status" value="1"/>
</dbReference>
<evidence type="ECO:0000256" key="2">
    <source>
        <dbReference type="ARBA" id="ARBA00022748"/>
    </source>
</evidence>
<reference evidence="6 8" key="2">
    <citation type="submission" date="2022-02" db="EMBL/GenBank/DDBJ databases">
        <title>Uncovering new skin microbiome diversity through culturing and metagenomics.</title>
        <authorList>
            <person name="Conlan S."/>
            <person name="Deming C."/>
            <person name="Nisc Comparative Sequencing Program N."/>
            <person name="Segre J.A."/>
        </authorList>
    </citation>
    <scope>NUCLEOTIDE SEQUENCE [LARGE SCALE GENOMIC DNA]</scope>
    <source>
        <strain evidence="6 8">ACRQV</strain>
    </source>
</reference>
<evidence type="ECO:0000313" key="5">
    <source>
        <dbReference type="EMBL" id="AJI79780.1"/>
    </source>
</evidence>
<keyword evidence="3 5" id="KW-0067">ATP-binding</keyword>
<evidence type="ECO:0000259" key="4">
    <source>
        <dbReference type="PROSITE" id="PS50893"/>
    </source>
</evidence>
<gene>
    <name evidence="5" type="primary">phnC-4</name>
    <name evidence="6" type="synonym">ccmA</name>
    <name evidence="5" type="ORF">CSING_11425</name>
    <name evidence="6" type="ORF">MHK08_10805</name>
</gene>
<dbReference type="Proteomes" id="UP000031890">
    <property type="component" value="Chromosome"/>
</dbReference>
<accession>A0A0B6F5S3</accession>
<feature type="domain" description="ABC transporter" evidence="4">
    <location>
        <begin position="3"/>
        <end position="206"/>
    </location>
</feature>
<dbReference type="InterPro" id="IPR003593">
    <property type="entry name" value="AAA+_ATPase"/>
</dbReference>
<dbReference type="AlphaFoldDB" id="A0A0B6F5S3"/>
<dbReference type="GO" id="GO:0022857">
    <property type="term" value="F:transmembrane transporter activity"/>
    <property type="evidence" value="ECO:0007669"/>
    <property type="project" value="InterPro"/>
</dbReference>
<dbReference type="SUPFAM" id="SSF52540">
    <property type="entry name" value="P-loop containing nucleoside triphosphate hydrolases"/>
    <property type="match status" value="1"/>
</dbReference>
<dbReference type="GO" id="GO:0005886">
    <property type="term" value="C:plasma membrane"/>
    <property type="evidence" value="ECO:0007669"/>
    <property type="project" value="TreeGrafter"/>
</dbReference>
<evidence type="ECO:0000313" key="6">
    <source>
        <dbReference type="EMBL" id="MCG7276957.1"/>
    </source>
</evidence>
<dbReference type="InterPro" id="IPR003439">
    <property type="entry name" value="ABC_transporter-like_ATP-bd"/>
</dbReference>
<dbReference type="HOGENOM" id="CLU_000604_1_22_11"/>
<evidence type="ECO:0000313" key="7">
    <source>
        <dbReference type="Proteomes" id="UP000031890"/>
    </source>
</evidence>
<evidence type="ECO:0000313" key="8">
    <source>
        <dbReference type="Proteomes" id="UP001521911"/>
    </source>
</evidence>
<dbReference type="RefSeq" id="WP_042532294.1">
    <property type="nucleotide sequence ID" value="NZ_CP010827.1"/>
</dbReference>
<dbReference type="InterPro" id="IPR017871">
    <property type="entry name" value="ABC_transporter-like_CS"/>
</dbReference>
<dbReference type="Proteomes" id="UP001521911">
    <property type="component" value="Unassembled WGS sequence"/>
</dbReference>
<dbReference type="KEGG" id="csx:CSING_11425"/>
<dbReference type="PROSITE" id="PS00211">
    <property type="entry name" value="ABC_TRANSPORTER_1"/>
    <property type="match status" value="1"/>
</dbReference>
<dbReference type="SMART" id="SM00382">
    <property type="entry name" value="AAA"/>
    <property type="match status" value="1"/>
</dbReference>
<keyword evidence="8" id="KW-1185">Reference proteome</keyword>
<dbReference type="GO" id="GO:0016887">
    <property type="term" value="F:ATP hydrolysis activity"/>
    <property type="evidence" value="ECO:0007669"/>
    <property type="project" value="InterPro"/>
</dbReference>
<proteinExistence type="predicted"/>
<dbReference type="GO" id="GO:0017004">
    <property type="term" value="P:cytochrome complex assembly"/>
    <property type="evidence" value="ECO:0007669"/>
    <property type="project" value="UniProtKB-KW"/>
</dbReference>
<reference evidence="5 7" key="1">
    <citation type="journal article" date="2015" name="Genome Announc.">
        <title>Complete Genome Sequence and Annotation of Corynebacterium singulare DSM 44357, Isolated from a Human Semen Specimen.</title>
        <authorList>
            <person name="Merten M."/>
            <person name="Brinkrolf K."/>
            <person name="Albersmeier A."/>
            <person name="Kutter Y."/>
            <person name="Ruckert C."/>
            <person name="Tauch A."/>
        </authorList>
    </citation>
    <scope>NUCLEOTIDE SEQUENCE [LARGE SCALE GENOMIC DNA]</scope>
    <source>
        <strain evidence="5">IBS B52218</strain>
    </source>
</reference>
<keyword evidence="2" id="KW-0201">Cytochrome c-type biogenesis</keyword>
<dbReference type="EMBL" id="CP010827">
    <property type="protein sequence ID" value="AJI79780.1"/>
    <property type="molecule type" value="Genomic_DNA"/>
</dbReference>
<evidence type="ECO:0000256" key="1">
    <source>
        <dbReference type="ARBA" id="ARBA00022741"/>
    </source>
</evidence>
<dbReference type="STRING" id="161899.CSING_11425"/>
<dbReference type="InterPro" id="IPR027417">
    <property type="entry name" value="P-loop_NTPase"/>
</dbReference>
<dbReference type="PANTHER" id="PTHR24220">
    <property type="entry name" value="IMPORT ATP-BINDING PROTEIN"/>
    <property type="match status" value="1"/>
</dbReference>
<dbReference type="OrthoDB" id="4425833at2"/>
<keyword evidence="1" id="KW-0547">Nucleotide-binding</keyword>